<organism evidence="2 3">
    <name type="scientific">Paracoccus onubensis</name>
    <dbReference type="NCBI Taxonomy" id="1675788"/>
    <lineage>
        <taxon>Bacteria</taxon>
        <taxon>Pseudomonadati</taxon>
        <taxon>Pseudomonadota</taxon>
        <taxon>Alphaproteobacteria</taxon>
        <taxon>Rhodobacterales</taxon>
        <taxon>Paracoccaceae</taxon>
        <taxon>Paracoccus</taxon>
    </lineage>
</organism>
<keyword evidence="1" id="KW-0472">Membrane</keyword>
<dbReference type="Proteomes" id="UP000284202">
    <property type="component" value="Unassembled WGS sequence"/>
</dbReference>
<keyword evidence="3" id="KW-1185">Reference proteome</keyword>
<evidence type="ECO:0000313" key="3">
    <source>
        <dbReference type="Proteomes" id="UP000284202"/>
    </source>
</evidence>
<reference evidence="3" key="1">
    <citation type="submission" date="2018-09" db="EMBL/GenBank/DDBJ databases">
        <title>Acidovorax cavernicola nov. sp. isolated from Gruta de las Maravillas (Aracena, Spain).</title>
        <authorList>
            <person name="Jurado V."/>
            <person name="Gutierrez-Patricio S."/>
            <person name="Gonzalez-Pimentel J.L."/>
            <person name="Miller A.Z."/>
            <person name="Laiz L."/>
            <person name="Saiz-Jimenez C."/>
        </authorList>
    </citation>
    <scope>NUCLEOTIDE SEQUENCE [LARGE SCALE GENOMIC DNA]</scope>
    <source>
        <strain evidence="3">1011MAR3C25</strain>
    </source>
</reference>
<keyword evidence="1" id="KW-1133">Transmembrane helix</keyword>
<protein>
    <submittedName>
        <fullName evidence="2">Uncharacterized protein</fullName>
    </submittedName>
</protein>
<dbReference type="AlphaFoldDB" id="A0A418SPR3"/>
<feature type="transmembrane region" description="Helical" evidence="1">
    <location>
        <begin position="57"/>
        <end position="77"/>
    </location>
</feature>
<accession>A0A418SPR3</accession>
<sequence>MRRVFGVILTLLGTAGALAVTAGYYMLLAYACGMATAGCKTPADRLFFRAVTSSDGWPYWAIIAICALLIWLGIWLFRHVPPAPLSPADRVDPPILGRRPE</sequence>
<name>A0A418SPR3_9RHOB</name>
<dbReference type="PROSITE" id="PS51257">
    <property type="entry name" value="PROKAR_LIPOPROTEIN"/>
    <property type="match status" value="1"/>
</dbReference>
<proteinExistence type="predicted"/>
<dbReference type="EMBL" id="QZCG01000013">
    <property type="protein sequence ID" value="RJE82960.1"/>
    <property type="molecule type" value="Genomic_DNA"/>
</dbReference>
<keyword evidence="1" id="KW-0812">Transmembrane</keyword>
<dbReference type="RefSeq" id="WP_119751281.1">
    <property type="nucleotide sequence ID" value="NZ_QZCG01000013.1"/>
</dbReference>
<evidence type="ECO:0000313" key="2">
    <source>
        <dbReference type="EMBL" id="RJE82960.1"/>
    </source>
</evidence>
<comment type="caution">
    <text evidence="2">The sequence shown here is derived from an EMBL/GenBank/DDBJ whole genome shotgun (WGS) entry which is preliminary data.</text>
</comment>
<evidence type="ECO:0000256" key="1">
    <source>
        <dbReference type="SAM" id="Phobius"/>
    </source>
</evidence>
<gene>
    <name evidence="2" type="ORF">D3P04_18190</name>
</gene>